<accession>I4CC99</accession>
<dbReference type="EMBL" id="CP003360">
    <property type="protein sequence ID" value="AFM27190.1"/>
    <property type="molecule type" value="Genomic_DNA"/>
</dbReference>
<dbReference type="AlphaFoldDB" id="I4CC99"/>
<organism evidence="1 2">
    <name type="scientific">Desulfomonile tiedjei (strain ATCC 49306 / DSM 6799 / DCB-1)</name>
    <dbReference type="NCBI Taxonomy" id="706587"/>
    <lineage>
        <taxon>Bacteria</taxon>
        <taxon>Pseudomonadati</taxon>
        <taxon>Thermodesulfobacteriota</taxon>
        <taxon>Desulfomonilia</taxon>
        <taxon>Desulfomonilales</taxon>
        <taxon>Desulfomonilaceae</taxon>
        <taxon>Desulfomonile</taxon>
    </lineage>
</organism>
<dbReference type="HOGENOM" id="CLU_2769147_0_0_7"/>
<dbReference type="Proteomes" id="UP000006055">
    <property type="component" value="Chromosome"/>
</dbReference>
<proteinExistence type="predicted"/>
<gene>
    <name evidence="1" type="ordered locus">Desti_4563</name>
</gene>
<dbReference type="KEGG" id="dti:Desti_4563"/>
<sequence>MLPYFIGIEKIFLVNQQKVSRLSGIPTTYFILVRVPRMLQVSRGDAGKVVFSIRFNYYGSNFQIRALMD</sequence>
<reference evidence="2" key="1">
    <citation type="submission" date="2012-06" db="EMBL/GenBank/DDBJ databases">
        <title>Complete sequence of chromosome of Desulfomonile tiedjei DSM 6799.</title>
        <authorList>
            <person name="Lucas S."/>
            <person name="Copeland A."/>
            <person name="Lapidus A."/>
            <person name="Glavina del Rio T."/>
            <person name="Dalin E."/>
            <person name="Tice H."/>
            <person name="Bruce D."/>
            <person name="Goodwin L."/>
            <person name="Pitluck S."/>
            <person name="Peters L."/>
            <person name="Ovchinnikova G."/>
            <person name="Zeytun A."/>
            <person name="Lu M."/>
            <person name="Kyrpides N."/>
            <person name="Mavromatis K."/>
            <person name="Ivanova N."/>
            <person name="Brettin T."/>
            <person name="Detter J.C."/>
            <person name="Han C."/>
            <person name="Larimer F."/>
            <person name="Land M."/>
            <person name="Hauser L."/>
            <person name="Markowitz V."/>
            <person name="Cheng J.-F."/>
            <person name="Hugenholtz P."/>
            <person name="Woyke T."/>
            <person name="Wu D."/>
            <person name="Spring S."/>
            <person name="Schroeder M."/>
            <person name="Brambilla E."/>
            <person name="Klenk H.-P."/>
            <person name="Eisen J.A."/>
        </authorList>
    </citation>
    <scope>NUCLEOTIDE SEQUENCE [LARGE SCALE GENOMIC DNA]</scope>
    <source>
        <strain evidence="2">ATCC 49306 / DSM 6799 / DCB-1</strain>
    </source>
</reference>
<keyword evidence="2" id="KW-1185">Reference proteome</keyword>
<evidence type="ECO:0000313" key="1">
    <source>
        <dbReference type="EMBL" id="AFM27190.1"/>
    </source>
</evidence>
<name>I4CC99_DESTA</name>
<evidence type="ECO:0000313" key="2">
    <source>
        <dbReference type="Proteomes" id="UP000006055"/>
    </source>
</evidence>
<protein>
    <submittedName>
        <fullName evidence="1">Uncharacterized protein</fullName>
    </submittedName>
</protein>